<dbReference type="Gene3D" id="2.160.20.10">
    <property type="entry name" value="Single-stranded right-handed beta-helix, Pectin lyase-like"/>
    <property type="match status" value="1"/>
</dbReference>
<dbReference type="AlphaFoldDB" id="A0AAD8SFK0"/>
<keyword evidence="5 8" id="KW-0378">Hydrolase</keyword>
<evidence type="ECO:0000256" key="5">
    <source>
        <dbReference type="ARBA" id="ARBA00022801"/>
    </source>
</evidence>
<evidence type="ECO:0000256" key="3">
    <source>
        <dbReference type="ARBA" id="ARBA00022512"/>
    </source>
</evidence>
<dbReference type="InterPro" id="IPR012334">
    <property type="entry name" value="Pectin_lyas_fold"/>
</dbReference>
<dbReference type="GO" id="GO:0071555">
    <property type="term" value="P:cell wall organization"/>
    <property type="evidence" value="ECO:0007669"/>
    <property type="project" value="UniProtKB-KW"/>
</dbReference>
<keyword evidence="4" id="KW-0964">Secreted</keyword>
<dbReference type="PANTHER" id="PTHR31375">
    <property type="match status" value="1"/>
</dbReference>
<evidence type="ECO:0000256" key="7">
    <source>
        <dbReference type="ARBA" id="ARBA00023316"/>
    </source>
</evidence>
<comment type="similarity">
    <text evidence="2 8">Belongs to the glycosyl hydrolase 28 family.</text>
</comment>
<dbReference type="SUPFAM" id="SSF51126">
    <property type="entry name" value="Pectin lyase-like"/>
    <property type="match status" value="1"/>
</dbReference>
<organism evidence="9 10">
    <name type="scientific">Lolium multiflorum</name>
    <name type="common">Italian ryegrass</name>
    <name type="synonym">Lolium perenne subsp. multiflorum</name>
    <dbReference type="NCBI Taxonomy" id="4521"/>
    <lineage>
        <taxon>Eukaryota</taxon>
        <taxon>Viridiplantae</taxon>
        <taxon>Streptophyta</taxon>
        <taxon>Embryophyta</taxon>
        <taxon>Tracheophyta</taxon>
        <taxon>Spermatophyta</taxon>
        <taxon>Magnoliopsida</taxon>
        <taxon>Liliopsida</taxon>
        <taxon>Poales</taxon>
        <taxon>Poaceae</taxon>
        <taxon>BOP clade</taxon>
        <taxon>Pooideae</taxon>
        <taxon>Poodae</taxon>
        <taxon>Poeae</taxon>
        <taxon>Poeae Chloroplast Group 2 (Poeae type)</taxon>
        <taxon>Loliodinae</taxon>
        <taxon>Loliinae</taxon>
        <taxon>Lolium</taxon>
    </lineage>
</organism>
<dbReference type="InterPro" id="IPR011050">
    <property type="entry name" value="Pectin_lyase_fold/virulence"/>
</dbReference>
<evidence type="ECO:0000256" key="2">
    <source>
        <dbReference type="ARBA" id="ARBA00008834"/>
    </source>
</evidence>
<evidence type="ECO:0000256" key="4">
    <source>
        <dbReference type="ARBA" id="ARBA00022525"/>
    </source>
</evidence>
<dbReference type="Proteomes" id="UP001231189">
    <property type="component" value="Unassembled WGS sequence"/>
</dbReference>
<name>A0AAD8SFK0_LOLMU</name>
<dbReference type="InterPro" id="IPR000743">
    <property type="entry name" value="Glyco_hydro_28"/>
</dbReference>
<keyword evidence="3" id="KW-0134">Cell wall</keyword>
<keyword evidence="10" id="KW-1185">Reference proteome</keyword>
<dbReference type="EMBL" id="JAUUTY010000004">
    <property type="protein sequence ID" value="KAK1651250.1"/>
    <property type="molecule type" value="Genomic_DNA"/>
</dbReference>
<evidence type="ECO:0000256" key="8">
    <source>
        <dbReference type="RuleBase" id="RU361169"/>
    </source>
</evidence>
<evidence type="ECO:0000313" key="10">
    <source>
        <dbReference type="Proteomes" id="UP001231189"/>
    </source>
</evidence>
<dbReference type="GO" id="GO:0004650">
    <property type="term" value="F:polygalacturonase activity"/>
    <property type="evidence" value="ECO:0007669"/>
    <property type="project" value="InterPro"/>
</dbReference>
<accession>A0AAD8SFK0</accession>
<evidence type="ECO:0000256" key="6">
    <source>
        <dbReference type="ARBA" id="ARBA00023295"/>
    </source>
</evidence>
<comment type="subcellular location">
    <subcellularLocation>
        <location evidence="1">Secreted</location>
        <location evidence="1">Cell wall</location>
    </subcellularLocation>
</comment>
<keyword evidence="6 8" id="KW-0326">Glycosidase</keyword>
<evidence type="ECO:0000256" key="1">
    <source>
        <dbReference type="ARBA" id="ARBA00004191"/>
    </source>
</evidence>
<gene>
    <name evidence="9" type="ORF">QYE76_069055</name>
</gene>
<dbReference type="Pfam" id="PF00295">
    <property type="entry name" value="Glyco_hydro_28"/>
    <property type="match status" value="1"/>
</dbReference>
<sequence length="156" mass="16850">MATAGQLRARQLPIVETVVLKRGSVGGAGEVQGRVRRPESGARIRYLGLVQEVSTFELSILFMNNQNTVVRDIMSVNSKFFHIVLLQNNNTKMINLRISAPENSPNTDGTHIELSSGVIIADTHISTCDDCISIGQGKWGTTTSTSHASTAARAMP</sequence>
<protein>
    <submittedName>
        <fullName evidence="9">Uncharacterized protein</fullName>
    </submittedName>
</protein>
<evidence type="ECO:0000313" key="9">
    <source>
        <dbReference type="EMBL" id="KAK1651250.1"/>
    </source>
</evidence>
<reference evidence="9" key="1">
    <citation type="submission" date="2023-07" db="EMBL/GenBank/DDBJ databases">
        <title>A chromosome-level genome assembly of Lolium multiflorum.</title>
        <authorList>
            <person name="Chen Y."/>
            <person name="Copetti D."/>
            <person name="Kolliker R."/>
            <person name="Studer B."/>
        </authorList>
    </citation>
    <scope>NUCLEOTIDE SEQUENCE</scope>
    <source>
        <strain evidence="9">02402/16</strain>
        <tissue evidence="9">Leaf</tissue>
    </source>
</reference>
<keyword evidence="7" id="KW-0961">Cell wall biogenesis/degradation</keyword>
<proteinExistence type="inferred from homology"/>
<dbReference type="GO" id="GO:0005975">
    <property type="term" value="P:carbohydrate metabolic process"/>
    <property type="evidence" value="ECO:0007669"/>
    <property type="project" value="InterPro"/>
</dbReference>
<comment type="caution">
    <text evidence="9">The sequence shown here is derived from an EMBL/GenBank/DDBJ whole genome shotgun (WGS) entry which is preliminary data.</text>
</comment>